<dbReference type="InterPro" id="IPR021884">
    <property type="entry name" value="Ice-bd_prot"/>
</dbReference>
<reference evidence="4" key="1">
    <citation type="submission" date="2021-01" db="EMBL/GenBank/DDBJ databases">
        <authorList>
            <person name="Corre E."/>
            <person name="Pelletier E."/>
            <person name="Niang G."/>
            <person name="Scheremetjew M."/>
            <person name="Finn R."/>
            <person name="Kale V."/>
            <person name="Holt S."/>
            <person name="Cochrane G."/>
            <person name="Meng A."/>
            <person name="Brown T."/>
            <person name="Cohen L."/>
        </authorList>
    </citation>
    <scope>NUCLEOTIDE SEQUENCE</scope>
    <source>
        <strain evidence="4">CCMP1374</strain>
    </source>
</reference>
<evidence type="ECO:0000256" key="2">
    <source>
        <dbReference type="ARBA" id="ARBA00022729"/>
    </source>
</evidence>
<feature type="chain" id="PRO_5030749435" description="Ice-binding protein" evidence="3">
    <location>
        <begin position="24"/>
        <end position="258"/>
    </location>
</feature>
<accession>A0A7S0F2D2</accession>
<proteinExistence type="inferred from homology"/>
<comment type="similarity">
    <text evidence="1">Belongs to the ice-binding protein family.</text>
</comment>
<dbReference type="AlphaFoldDB" id="A0A7S0F2D2"/>
<evidence type="ECO:0000256" key="3">
    <source>
        <dbReference type="SAM" id="SignalP"/>
    </source>
</evidence>
<evidence type="ECO:0000256" key="1">
    <source>
        <dbReference type="ARBA" id="ARBA00005445"/>
    </source>
</evidence>
<evidence type="ECO:0008006" key="5">
    <source>
        <dbReference type="Google" id="ProtNLM"/>
    </source>
</evidence>
<name>A0A7S0F2D2_9EUKA</name>
<sequence>MLSHSVLSLGSLLLALNFHGADSATTPLVDENPRPVVLLGTAGDFAILTKTGVTTTGVTDVTGDMGTSPIAAAALTGFSLTIDSTNTFSLSTHVTGKLFAASYTSPTPSKMTTAISDMETAYTDAAGRVNPDVLDLGAGTIDGLTLAPGLYKWGSSVDFTKLTFKGKDLAQGADPVWILQVTGDLIVGAGAIVTLTNGALAKNIFWQVAGSTTLHTTAAMKGIILCAKSIVFQTGSSLNGKALAQTAVTLDAATIVKA</sequence>
<feature type="signal peptide" evidence="3">
    <location>
        <begin position="1"/>
        <end position="23"/>
    </location>
</feature>
<dbReference type="EMBL" id="HBEP01028822">
    <property type="protein sequence ID" value="CAD8501712.1"/>
    <property type="molecule type" value="Transcribed_RNA"/>
</dbReference>
<keyword evidence="2 3" id="KW-0732">Signal</keyword>
<protein>
    <recommendedName>
        <fullName evidence="5">Ice-binding protein</fullName>
    </recommendedName>
</protein>
<gene>
    <name evidence="4" type="ORF">PANT1444_LOCUS16345</name>
</gene>
<organism evidence="4">
    <name type="scientific">Phaeocystis antarctica</name>
    <dbReference type="NCBI Taxonomy" id="33657"/>
    <lineage>
        <taxon>Eukaryota</taxon>
        <taxon>Haptista</taxon>
        <taxon>Haptophyta</taxon>
        <taxon>Prymnesiophyceae</taxon>
        <taxon>Phaeocystales</taxon>
        <taxon>Phaeocystaceae</taxon>
        <taxon>Phaeocystis</taxon>
    </lineage>
</organism>
<evidence type="ECO:0000313" key="4">
    <source>
        <dbReference type="EMBL" id="CAD8501712.1"/>
    </source>
</evidence>
<dbReference type="Pfam" id="PF11999">
    <property type="entry name" value="Ice_binding"/>
    <property type="match status" value="1"/>
</dbReference>